<name>A0ABW3MIL4_9PSEU</name>
<protein>
    <recommendedName>
        <fullName evidence="3">HAD family hydrolase</fullName>
    </recommendedName>
</protein>
<dbReference type="EMBL" id="JBHTIS010002916">
    <property type="protein sequence ID" value="MFD1050543.1"/>
    <property type="molecule type" value="Genomic_DNA"/>
</dbReference>
<keyword evidence="2" id="KW-1185">Reference proteome</keyword>
<gene>
    <name evidence="1" type="ORF">ACFQ1S_35965</name>
</gene>
<feature type="non-terminal residue" evidence="1">
    <location>
        <position position="1"/>
    </location>
</feature>
<proteinExistence type="predicted"/>
<evidence type="ECO:0008006" key="3">
    <source>
        <dbReference type="Google" id="ProtNLM"/>
    </source>
</evidence>
<comment type="caution">
    <text evidence="1">The sequence shown here is derived from an EMBL/GenBank/DDBJ whole genome shotgun (WGS) entry which is preliminary data.</text>
</comment>
<dbReference type="Proteomes" id="UP001597045">
    <property type="component" value="Unassembled WGS sequence"/>
</dbReference>
<accession>A0ABW3MIL4</accession>
<evidence type="ECO:0000313" key="1">
    <source>
        <dbReference type="EMBL" id="MFD1050543.1"/>
    </source>
</evidence>
<organism evidence="1 2">
    <name type="scientific">Kibdelosporangium lantanae</name>
    <dbReference type="NCBI Taxonomy" id="1497396"/>
    <lineage>
        <taxon>Bacteria</taxon>
        <taxon>Bacillati</taxon>
        <taxon>Actinomycetota</taxon>
        <taxon>Actinomycetes</taxon>
        <taxon>Pseudonocardiales</taxon>
        <taxon>Pseudonocardiaceae</taxon>
        <taxon>Kibdelosporangium</taxon>
    </lineage>
</organism>
<evidence type="ECO:0000313" key="2">
    <source>
        <dbReference type="Proteomes" id="UP001597045"/>
    </source>
</evidence>
<reference evidence="2" key="1">
    <citation type="journal article" date="2019" name="Int. J. Syst. Evol. Microbiol.">
        <title>The Global Catalogue of Microorganisms (GCM) 10K type strain sequencing project: providing services to taxonomists for standard genome sequencing and annotation.</title>
        <authorList>
            <consortium name="The Broad Institute Genomics Platform"/>
            <consortium name="The Broad Institute Genome Sequencing Center for Infectious Disease"/>
            <person name="Wu L."/>
            <person name="Ma J."/>
        </authorList>
    </citation>
    <scope>NUCLEOTIDE SEQUENCE [LARGE SCALE GENOMIC DNA]</scope>
    <source>
        <strain evidence="2">JCM 31486</strain>
    </source>
</reference>
<sequence>VLPGDELPQDAVVVDDEAGTLESAVLGVSVLFVSAYSISSSRASELAEGRAQELAAGNGSQ</sequence>